<keyword evidence="1" id="KW-0472">Membrane</keyword>
<proteinExistence type="predicted"/>
<keyword evidence="1" id="KW-0812">Transmembrane</keyword>
<evidence type="ECO:0000256" key="1">
    <source>
        <dbReference type="SAM" id="Phobius"/>
    </source>
</evidence>
<dbReference type="InterPro" id="IPR011528">
    <property type="entry name" value="NERD"/>
</dbReference>
<organism evidence="3 4">
    <name type="scientific">Candidatus Woesebacteria bacterium GW2011_GWC1_38_13</name>
    <dbReference type="NCBI Taxonomy" id="1618583"/>
    <lineage>
        <taxon>Bacteria</taxon>
        <taxon>Candidatus Woeseibacteriota</taxon>
    </lineage>
</organism>
<dbReference type="Pfam" id="PF08378">
    <property type="entry name" value="NERD"/>
    <property type="match status" value="1"/>
</dbReference>
<evidence type="ECO:0000259" key="2">
    <source>
        <dbReference type="PROSITE" id="PS50965"/>
    </source>
</evidence>
<accession>A0A0G0L381</accession>
<feature type="transmembrane region" description="Helical" evidence="1">
    <location>
        <begin position="36"/>
        <end position="54"/>
    </location>
</feature>
<name>A0A0G0L381_9BACT</name>
<evidence type="ECO:0000313" key="4">
    <source>
        <dbReference type="Proteomes" id="UP000034096"/>
    </source>
</evidence>
<comment type="caution">
    <text evidence="3">The sequence shown here is derived from an EMBL/GenBank/DDBJ whole genome shotgun (WGS) entry which is preliminary data.</text>
</comment>
<protein>
    <submittedName>
        <fullName evidence="3">NERD domain protein</fullName>
    </submittedName>
</protein>
<dbReference type="AlphaFoldDB" id="A0A0G0L381"/>
<feature type="transmembrane region" description="Helical" evidence="1">
    <location>
        <begin position="12"/>
        <end position="30"/>
    </location>
</feature>
<evidence type="ECO:0000313" key="3">
    <source>
        <dbReference type="EMBL" id="KKQ55874.1"/>
    </source>
</evidence>
<dbReference type="PROSITE" id="PS50965">
    <property type="entry name" value="NERD"/>
    <property type="match status" value="1"/>
</dbReference>
<sequence length="222" mass="25095">MKVDIDYLNKNIIVGFVILIAIIFLLFNSSQLHLDNSLKILLTFSLFIFAGLLLRRSNKFVSGQIGEKDVEIELKKLGEKYVCINGLETGHGNIDKIVLGPTGIWTLEVKSHKGSVTFENDSLIINGKIPEKDFLKQSYAEAKYLEDLIKSKLNLEIKVQPVLVFSDKFAKVRLGMRTCRGVYVVGINWLNKLLTETHVQSLDEDVILKIKDDLKFKGTVLI</sequence>
<keyword evidence="1" id="KW-1133">Transmembrane helix</keyword>
<dbReference type="STRING" id="1618583.US75_C0012G0017"/>
<dbReference type="EMBL" id="LBUE01000012">
    <property type="protein sequence ID" value="KKQ55874.1"/>
    <property type="molecule type" value="Genomic_DNA"/>
</dbReference>
<dbReference type="Proteomes" id="UP000034096">
    <property type="component" value="Unassembled WGS sequence"/>
</dbReference>
<gene>
    <name evidence="3" type="ORF">US75_C0012G0017</name>
</gene>
<reference evidence="3 4" key="1">
    <citation type="journal article" date="2015" name="Nature">
        <title>rRNA introns, odd ribosomes, and small enigmatic genomes across a large radiation of phyla.</title>
        <authorList>
            <person name="Brown C.T."/>
            <person name="Hug L.A."/>
            <person name="Thomas B.C."/>
            <person name="Sharon I."/>
            <person name="Castelle C.J."/>
            <person name="Singh A."/>
            <person name="Wilkins M.J."/>
            <person name="Williams K.H."/>
            <person name="Banfield J.F."/>
        </authorList>
    </citation>
    <scope>NUCLEOTIDE SEQUENCE [LARGE SCALE GENOMIC DNA]</scope>
</reference>
<feature type="domain" description="NERD" evidence="2">
    <location>
        <begin position="62"/>
        <end position="172"/>
    </location>
</feature>